<dbReference type="InterPro" id="IPR001303">
    <property type="entry name" value="Aldolase_II/adducin_N"/>
</dbReference>
<dbReference type="GO" id="GO:0016832">
    <property type="term" value="F:aldehyde-lyase activity"/>
    <property type="evidence" value="ECO:0007669"/>
    <property type="project" value="TreeGrafter"/>
</dbReference>
<dbReference type="RefSeq" id="WP_093749939.1">
    <property type="nucleotide sequence ID" value="NZ_FNNG01000001.1"/>
</dbReference>
<dbReference type="SMART" id="SM01007">
    <property type="entry name" value="Aldolase_II"/>
    <property type="match status" value="1"/>
</dbReference>
<dbReference type="OrthoDB" id="9794581at2"/>
<dbReference type="InterPro" id="IPR050197">
    <property type="entry name" value="Aldolase_class_II_sugar_metab"/>
</dbReference>
<feature type="domain" description="Class II aldolase/adducin N-terminal" evidence="3">
    <location>
        <begin position="8"/>
        <end position="202"/>
    </location>
</feature>
<dbReference type="Gene3D" id="3.40.225.10">
    <property type="entry name" value="Class II aldolase/adducin N-terminal domain"/>
    <property type="match status" value="1"/>
</dbReference>
<dbReference type="EMBL" id="FNNG01000001">
    <property type="protein sequence ID" value="SDW08858.1"/>
    <property type="molecule type" value="Genomic_DNA"/>
</dbReference>
<dbReference type="GO" id="GO:0019323">
    <property type="term" value="P:pentose catabolic process"/>
    <property type="evidence" value="ECO:0007669"/>
    <property type="project" value="TreeGrafter"/>
</dbReference>
<gene>
    <name evidence="4" type="ORF">SAMN05660923_00193</name>
</gene>
<keyword evidence="1" id="KW-0479">Metal-binding</keyword>
<dbReference type="Proteomes" id="UP000198828">
    <property type="component" value="Unassembled WGS sequence"/>
</dbReference>
<evidence type="ECO:0000256" key="2">
    <source>
        <dbReference type="ARBA" id="ARBA00023239"/>
    </source>
</evidence>
<evidence type="ECO:0000259" key="3">
    <source>
        <dbReference type="SMART" id="SM01007"/>
    </source>
</evidence>
<sequence>MLYQSERREMCKIVKSMYDRWLTNAAGGNLSWKVSDNHYIMTASGLSSKYLWDIDPENILVVDDNLNIIEGKGKVTREINMHMEIYKNDDKVKAVIHAHPKELMIYACMGIDMPIVSEALEFLGERIPCLPYRPATTKELAELVGSWTSSFSKEFTEKELIMEDIYAYAALLCRHGVIVASDNLFSANEMLERLETNAYVHTHAAILESRGYIYNR</sequence>
<dbReference type="GO" id="GO:0046872">
    <property type="term" value="F:metal ion binding"/>
    <property type="evidence" value="ECO:0007669"/>
    <property type="project" value="UniProtKB-KW"/>
</dbReference>
<dbReference type="PANTHER" id="PTHR22789:SF0">
    <property type="entry name" value="3-OXO-TETRONATE 4-PHOSPHATE DECARBOXYLASE-RELATED"/>
    <property type="match status" value="1"/>
</dbReference>
<reference evidence="4 5" key="1">
    <citation type="submission" date="2016-10" db="EMBL/GenBank/DDBJ databases">
        <authorList>
            <person name="de Groot N.N."/>
        </authorList>
    </citation>
    <scope>NUCLEOTIDE SEQUENCE [LARGE SCALE GENOMIC DNA]</scope>
    <source>
        <strain evidence="4 5">DSM 23310</strain>
    </source>
</reference>
<dbReference type="InterPro" id="IPR036409">
    <property type="entry name" value="Aldolase_II/adducin_N_sf"/>
</dbReference>
<proteinExistence type="predicted"/>
<dbReference type="Pfam" id="PF00596">
    <property type="entry name" value="Aldolase_II"/>
    <property type="match status" value="1"/>
</dbReference>
<dbReference type="SUPFAM" id="SSF53639">
    <property type="entry name" value="AraD/HMP-PK domain-like"/>
    <property type="match status" value="1"/>
</dbReference>
<name>A0A1H2QPM2_9FIRM</name>
<dbReference type="NCBIfam" id="NF004979">
    <property type="entry name" value="PRK06357.1"/>
    <property type="match status" value="1"/>
</dbReference>
<evidence type="ECO:0000256" key="1">
    <source>
        <dbReference type="ARBA" id="ARBA00022723"/>
    </source>
</evidence>
<keyword evidence="5" id="KW-1185">Reference proteome</keyword>
<accession>A0A1H2QPM2</accession>
<evidence type="ECO:0000313" key="5">
    <source>
        <dbReference type="Proteomes" id="UP000198828"/>
    </source>
</evidence>
<dbReference type="GO" id="GO:0005829">
    <property type="term" value="C:cytosol"/>
    <property type="evidence" value="ECO:0007669"/>
    <property type="project" value="TreeGrafter"/>
</dbReference>
<evidence type="ECO:0000313" key="4">
    <source>
        <dbReference type="EMBL" id="SDW08858.1"/>
    </source>
</evidence>
<dbReference type="AlphaFoldDB" id="A0A1H2QPM2"/>
<dbReference type="PANTHER" id="PTHR22789">
    <property type="entry name" value="FUCULOSE PHOSPHATE ALDOLASE"/>
    <property type="match status" value="1"/>
</dbReference>
<organism evidence="4 5">
    <name type="scientific">Tepidimicrobium xylanilyticum</name>
    <dbReference type="NCBI Taxonomy" id="1123352"/>
    <lineage>
        <taxon>Bacteria</taxon>
        <taxon>Bacillati</taxon>
        <taxon>Bacillota</taxon>
        <taxon>Tissierellia</taxon>
        <taxon>Tissierellales</taxon>
        <taxon>Tepidimicrobiaceae</taxon>
        <taxon>Tepidimicrobium</taxon>
    </lineage>
</organism>
<protein>
    <submittedName>
        <fullName evidence="4">L-fuculose-phosphate aldolase</fullName>
    </submittedName>
</protein>
<keyword evidence="2" id="KW-0456">Lyase</keyword>